<feature type="compositionally biased region" description="Basic and acidic residues" evidence="1">
    <location>
        <begin position="54"/>
        <end position="70"/>
    </location>
</feature>
<feature type="region of interest" description="Disordered" evidence="1">
    <location>
        <begin position="254"/>
        <end position="274"/>
    </location>
</feature>
<protein>
    <recommendedName>
        <fullName evidence="4">RAD51 interacting motif domain-containing protein</fullName>
    </recommendedName>
</protein>
<evidence type="ECO:0000256" key="1">
    <source>
        <dbReference type="SAM" id="MobiDB-lite"/>
    </source>
</evidence>
<feature type="compositionally biased region" description="Basic residues" evidence="1">
    <location>
        <begin position="255"/>
        <end position="265"/>
    </location>
</feature>
<reference evidence="2" key="2">
    <citation type="submission" date="2015-06" db="UniProtKB">
        <authorList>
            <consortium name="EnsemblMetazoa"/>
        </authorList>
    </citation>
    <scope>IDENTIFICATION</scope>
</reference>
<accession>T1KB27</accession>
<organism evidence="2 3">
    <name type="scientific">Tetranychus urticae</name>
    <name type="common">Two-spotted spider mite</name>
    <dbReference type="NCBI Taxonomy" id="32264"/>
    <lineage>
        <taxon>Eukaryota</taxon>
        <taxon>Metazoa</taxon>
        <taxon>Ecdysozoa</taxon>
        <taxon>Arthropoda</taxon>
        <taxon>Chelicerata</taxon>
        <taxon>Arachnida</taxon>
        <taxon>Acari</taxon>
        <taxon>Acariformes</taxon>
        <taxon>Trombidiformes</taxon>
        <taxon>Prostigmata</taxon>
        <taxon>Eleutherengona</taxon>
        <taxon>Raphignathae</taxon>
        <taxon>Tetranychoidea</taxon>
        <taxon>Tetranychidae</taxon>
        <taxon>Tetranychus</taxon>
    </lineage>
</organism>
<proteinExistence type="predicted"/>
<keyword evidence="3" id="KW-1185">Reference proteome</keyword>
<dbReference type="EnsemblMetazoa" id="tetur08g02620.1">
    <property type="protein sequence ID" value="tetur08g02620.1"/>
    <property type="gene ID" value="tetur08g02620"/>
</dbReference>
<feature type="compositionally biased region" description="Basic and acidic residues" evidence="1">
    <location>
        <begin position="197"/>
        <end position="215"/>
    </location>
</feature>
<feature type="compositionally biased region" description="Polar residues" evidence="1">
    <location>
        <begin position="90"/>
        <end position="99"/>
    </location>
</feature>
<dbReference type="Proteomes" id="UP000015104">
    <property type="component" value="Unassembled WGS sequence"/>
</dbReference>
<sequence>MPKRKNIFGSLGDSDSGSEYNLSDDDDFAPKAKKKEKPKKEKKDKKDKKKKATPKKEKNSDGVKKMKVNNDDSIIVLDDDSGPGEVYSVKETSLSSPNDKSLKVTLERLSPDCVNKLVNKQIMDEPNKKLDEISQGKKETNHIATQQEKEKKPKDKNVDENKYAANDIQDSTKKGKEVNFAGTESFQETPKAVKTCKKPEPVETDNNEKSNDNEKVTSSMRNLRETKARKNHVKFNPLQYVEPVKTPPLAIKVGLSRHSRPKKSLHPLLSRTSL</sequence>
<evidence type="ECO:0000313" key="3">
    <source>
        <dbReference type="Proteomes" id="UP000015104"/>
    </source>
</evidence>
<dbReference type="HOGENOM" id="CLU_1016788_0_0_1"/>
<feature type="region of interest" description="Disordered" evidence="1">
    <location>
        <begin position="1"/>
        <end position="100"/>
    </location>
</feature>
<evidence type="ECO:0008006" key="4">
    <source>
        <dbReference type="Google" id="ProtNLM"/>
    </source>
</evidence>
<feature type="compositionally biased region" description="Basic and acidic residues" evidence="1">
    <location>
        <begin position="124"/>
        <end position="162"/>
    </location>
</feature>
<evidence type="ECO:0000313" key="2">
    <source>
        <dbReference type="EnsemblMetazoa" id="tetur08g02620.1"/>
    </source>
</evidence>
<name>T1KB27_TETUR</name>
<feature type="compositionally biased region" description="Basic residues" evidence="1">
    <location>
        <begin position="31"/>
        <end position="53"/>
    </location>
</feature>
<dbReference type="EMBL" id="CAEY01001944">
    <property type="status" value="NOT_ANNOTATED_CDS"/>
    <property type="molecule type" value="Genomic_DNA"/>
</dbReference>
<reference evidence="3" key="1">
    <citation type="submission" date="2011-08" db="EMBL/GenBank/DDBJ databases">
        <authorList>
            <person name="Rombauts S."/>
        </authorList>
    </citation>
    <scope>NUCLEOTIDE SEQUENCE</scope>
    <source>
        <strain evidence="3">London</strain>
    </source>
</reference>
<feature type="region of interest" description="Disordered" evidence="1">
    <location>
        <begin position="124"/>
        <end position="236"/>
    </location>
</feature>
<dbReference type="AlphaFoldDB" id="T1KB27"/>